<gene>
    <name evidence="2" type="ordered locus">FraEuI1c_0504</name>
</gene>
<dbReference type="HOGENOM" id="CLU_303799_0_0_11"/>
<dbReference type="eggNOG" id="COG0739">
    <property type="taxonomic scope" value="Bacteria"/>
</dbReference>
<dbReference type="Proteomes" id="UP000002484">
    <property type="component" value="Chromosome"/>
</dbReference>
<feature type="compositionally biased region" description="Basic and acidic residues" evidence="1">
    <location>
        <begin position="40"/>
        <end position="54"/>
    </location>
</feature>
<evidence type="ECO:0000313" key="3">
    <source>
        <dbReference type="Proteomes" id="UP000002484"/>
    </source>
</evidence>
<feature type="compositionally biased region" description="Gly residues" evidence="1">
    <location>
        <begin position="582"/>
        <end position="595"/>
    </location>
</feature>
<feature type="compositionally biased region" description="Pro residues" evidence="1">
    <location>
        <begin position="716"/>
        <end position="738"/>
    </location>
</feature>
<dbReference type="EMBL" id="CP002299">
    <property type="protein sequence ID" value="ADP78587.1"/>
    <property type="molecule type" value="Genomic_DNA"/>
</dbReference>
<evidence type="ECO:0000313" key="2">
    <source>
        <dbReference type="EMBL" id="ADP78587.1"/>
    </source>
</evidence>
<feature type="compositionally biased region" description="Low complexity" evidence="1">
    <location>
        <begin position="692"/>
        <end position="715"/>
    </location>
</feature>
<feature type="compositionally biased region" description="Gly residues" evidence="1">
    <location>
        <begin position="527"/>
        <end position="542"/>
    </location>
</feature>
<reference evidence="2 3" key="1">
    <citation type="submission" date="2010-10" db="EMBL/GenBank/DDBJ databases">
        <title>Complete sequence of Frankia sp. EuI1c.</title>
        <authorList>
            <consortium name="US DOE Joint Genome Institute"/>
            <person name="Lucas S."/>
            <person name="Copeland A."/>
            <person name="Lapidus A."/>
            <person name="Cheng J.-F."/>
            <person name="Bruce D."/>
            <person name="Goodwin L."/>
            <person name="Pitluck S."/>
            <person name="Chertkov O."/>
            <person name="Detter J.C."/>
            <person name="Han C."/>
            <person name="Tapia R."/>
            <person name="Land M."/>
            <person name="Hauser L."/>
            <person name="Jeffries C."/>
            <person name="Kyrpides N."/>
            <person name="Ivanova N."/>
            <person name="Mikhailova N."/>
            <person name="Beauchemin N."/>
            <person name="Sen A."/>
            <person name="Sur S.A."/>
            <person name="Gtari M."/>
            <person name="Wall L."/>
            <person name="Tisa L."/>
            <person name="Woyke T."/>
        </authorList>
    </citation>
    <scope>NUCLEOTIDE SEQUENCE [LARGE SCALE GENOMIC DNA]</scope>
    <source>
        <strain evidence="3">DSM 45817 / CECT 9037 / EuI1c</strain>
    </source>
</reference>
<accession>E3JA25</accession>
<evidence type="ECO:0000256" key="1">
    <source>
        <dbReference type="SAM" id="MobiDB-lite"/>
    </source>
</evidence>
<dbReference type="OrthoDB" id="3372012at2"/>
<keyword evidence="3" id="KW-1185">Reference proteome</keyword>
<feature type="region of interest" description="Disordered" evidence="1">
    <location>
        <begin position="1"/>
        <end position="59"/>
    </location>
</feature>
<feature type="compositionally biased region" description="Gly residues" evidence="1">
    <location>
        <begin position="635"/>
        <end position="646"/>
    </location>
</feature>
<dbReference type="RefSeq" id="WP_013421709.1">
    <property type="nucleotide sequence ID" value="NC_014666.1"/>
</dbReference>
<dbReference type="InParanoid" id="E3JA25"/>
<feature type="region of interest" description="Disordered" evidence="1">
    <location>
        <begin position="501"/>
        <end position="742"/>
    </location>
</feature>
<feature type="region of interest" description="Disordered" evidence="1">
    <location>
        <begin position="142"/>
        <end position="175"/>
    </location>
</feature>
<dbReference type="SUPFAM" id="SSF63825">
    <property type="entry name" value="YWTD domain"/>
    <property type="match status" value="1"/>
</dbReference>
<feature type="compositionally biased region" description="Low complexity" evidence="1">
    <location>
        <begin position="13"/>
        <end position="39"/>
    </location>
</feature>
<dbReference type="AlphaFoldDB" id="E3JA25"/>
<organism evidence="2 3">
    <name type="scientific">Pseudofrankia inefficax (strain DSM 45817 / CECT 9037 / DDB 130130 / EuI1c)</name>
    <name type="common">Frankia inefficax</name>
    <dbReference type="NCBI Taxonomy" id="298654"/>
    <lineage>
        <taxon>Bacteria</taxon>
        <taxon>Bacillati</taxon>
        <taxon>Actinomycetota</taxon>
        <taxon>Actinomycetes</taxon>
        <taxon>Frankiales</taxon>
        <taxon>Frankiaceae</taxon>
        <taxon>Pseudofrankia</taxon>
    </lineage>
</organism>
<sequence length="979" mass="92213">MTRTPRSGPPAPSSAGPVGTPGSSGLAGLGPLAGPAAAPGDEHAEQNGGPRDEPAPSGRARRLTSIAAALALVAVGGAAALGRGSHSVALTLSDGGGWLASERLGLLFHVNGPSGQADAAVTLPGAAGHPLTVLTGFARPAAAAPTDAAPSGPAGTRPSASATTPTPSAAAARAPGAAATGAAADLGAGWPSDQAEAVIVVDDLAGTVWLVDPSLLTISASVALPPGAVVLAAAGDAYAVDAATGRVIRLDPRTLAQLGAPITFPAGLGTAAQTPDGTLWVPVASAGTVVPVRAGTPGTPVPVAPAGDRLDVTTVAGSAVVVDQTAGTVVRLAMDHADAAIRLPDAPATSGAAARLLLPTSTDGQVLALAQPANGELLLADLATGRVSTTTLPAVGAADVDVSALAAATGTGTGAGHQVGAPVSHDGQVYVPDSNAGVVWDFDPKTARFAAPVPVAPVGTPSRISLDVQSGQLWINDETGPTVVLVNGASRRTLLKFGAALPGGLRTNTPRPLPPGPTPTASQSSSQGGGTGAGGTGSGGRPGLIWPGWTPSSRPGTRGDGGGRADGTGRGTGGRGDDRTGAGNGRGGGQPGGQTGEPTGNRPTGPGQPEPPASNTAAPPQPEPTAGQQTPGEPTGSGGPGGGQTGGTDQAGAGGGVGTGGSQAASGAGVDGQSPNQAGDGAPGPADPPAAQPTTAPAPTGPPSGSAGAPGHPTGPATPTPSPGHAPTPPDQGSPRPPGFWLLTADGTVLARGTAQAVASTGADPGAVAIAPTATGRGYWLVDATGAGRPVGDAPAVPAAAGTGTVVAAAAGPTGGGYWTVTATGTVVPHGTLTGYGSLLSAPGAPVVGIAATPTGGGYWLLDAAGGVYPFGDAEAIAPGAQPTGPATGPQRSVGIAASPTGAGYWTVTAAGLVSAHGGAGGYGSASGSSTVVGIAATPSGRGYWLLDTAGGAQAFGDAITTGATAAAGTRVIAVAAAP</sequence>
<feature type="compositionally biased region" description="Gly residues" evidence="1">
    <location>
        <begin position="652"/>
        <end position="661"/>
    </location>
</feature>
<feature type="compositionally biased region" description="Low complexity" evidence="1">
    <location>
        <begin position="662"/>
        <end position="684"/>
    </location>
</feature>
<feature type="compositionally biased region" description="Gly residues" evidence="1">
    <location>
        <begin position="558"/>
        <end position="574"/>
    </location>
</feature>
<proteinExistence type="predicted"/>
<dbReference type="STRING" id="298654.FraEuI1c_0504"/>
<name>E3JA25_PSEI1</name>
<dbReference type="eggNOG" id="COG3391">
    <property type="taxonomic scope" value="Bacteria"/>
</dbReference>
<protein>
    <submittedName>
        <fullName evidence="2">Uncharacterized protein</fullName>
    </submittedName>
</protein>
<dbReference type="KEGG" id="fri:FraEuI1c_0504"/>